<accession>A0ABW5VHY5</accession>
<proteinExistence type="predicted"/>
<comment type="caution">
    <text evidence="1">The sequence shown here is derived from an EMBL/GenBank/DDBJ whole genome shotgun (WGS) entry which is preliminary data.</text>
</comment>
<dbReference type="EMBL" id="JBHUOK010000033">
    <property type="protein sequence ID" value="MFD2791304.1"/>
    <property type="molecule type" value="Genomic_DNA"/>
</dbReference>
<protein>
    <submittedName>
        <fullName evidence="1">DUF3822 family protein</fullName>
    </submittedName>
</protein>
<dbReference type="Proteomes" id="UP001597532">
    <property type="component" value="Unassembled WGS sequence"/>
</dbReference>
<organism evidence="1 2">
    <name type="scientific">Arenibacter antarcticus</name>
    <dbReference type="NCBI Taxonomy" id="2040469"/>
    <lineage>
        <taxon>Bacteria</taxon>
        <taxon>Pseudomonadati</taxon>
        <taxon>Bacteroidota</taxon>
        <taxon>Flavobacteriia</taxon>
        <taxon>Flavobacteriales</taxon>
        <taxon>Flavobacteriaceae</taxon>
        <taxon>Arenibacter</taxon>
    </lineage>
</organism>
<sequence>MTNETTYSILEDSKSEYHKLSIQVSLNGLSFCVLDTLSNTVIASEKIKFENELTPYAVQKEIKQLFDKNEIQKIQFSEVVVIHRNNLFCLVPKALFNKDELANYLKFNAKILANDHLEYDEIDNLEMVNVYVPFVNINNYIYDLFGDFDFMHNGTVQIKSLINSHGNTNEPICYVHLIEGHMDITIIQNKKLLLYNNFRFTANEDFIYYLLFTLEQLKLDTATTKLKLFGAIEEDDALYQLCHTYIQNISIFVPSTTTLYHFGELEQESIDFTLLNSH</sequence>
<gene>
    <name evidence="1" type="ORF">ACFS1K_16140</name>
</gene>
<dbReference type="Gene3D" id="3.30.420.250">
    <property type="match status" value="1"/>
</dbReference>
<dbReference type="RefSeq" id="WP_251808485.1">
    <property type="nucleotide sequence ID" value="NZ_CP166679.1"/>
</dbReference>
<dbReference type="Gene3D" id="3.30.420.260">
    <property type="match status" value="1"/>
</dbReference>
<reference evidence="2" key="1">
    <citation type="journal article" date="2019" name="Int. J. Syst. Evol. Microbiol.">
        <title>The Global Catalogue of Microorganisms (GCM) 10K type strain sequencing project: providing services to taxonomists for standard genome sequencing and annotation.</title>
        <authorList>
            <consortium name="The Broad Institute Genomics Platform"/>
            <consortium name="The Broad Institute Genome Sequencing Center for Infectious Disease"/>
            <person name="Wu L."/>
            <person name="Ma J."/>
        </authorList>
    </citation>
    <scope>NUCLEOTIDE SEQUENCE [LARGE SCALE GENOMIC DNA]</scope>
    <source>
        <strain evidence="2">KCTC 52924</strain>
    </source>
</reference>
<dbReference type="Pfam" id="PF12864">
    <property type="entry name" value="DUF3822"/>
    <property type="match status" value="1"/>
</dbReference>
<dbReference type="CDD" id="cd24013">
    <property type="entry name" value="ASKHA_ATPase_BT3980-like"/>
    <property type="match status" value="1"/>
</dbReference>
<evidence type="ECO:0000313" key="2">
    <source>
        <dbReference type="Proteomes" id="UP001597532"/>
    </source>
</evidence>
<evidence type="ECO:0000313" key="1">
    <source>
        <dbReference type="EMBL" id="MFD2791304.1"/>
    </source>
</evidence>
<name>A0ABW5VHY5_9FLAO</name>
<dbReference type="InterPro" id="IPR024213">
    <property type="entry name" value="DUF3822"/>
</dbReference>
<keyword evidence="2" id="KW-1185">Reference proteome</keyword>